<reference evidence="3" key="1">
    <citation type="submission" date="2012-12" db="EMBL/GenBank/DDBJ databases">
        <authorList>
            <person name="Hellsten U."/>
            <person name="Grimwood J."/>
            <person name="Chapman J.A."/>
            <person name="Shapiro H."/>
            <person name="Aerts A."/>
            <person name="Otillar R.P."/>
            <person name="Terry A.Y."/>
            <person name="Boore J.L."/>
            <person name="Simakov O."/>
            <person name="Marletaz F."/>
            <person name="Cho S.-J."/>
            <person name="Edsinger-Gonzales E."/>
            <person name="Havlak P."/>
            <person name="Kuo D.-H."/>
            <person name="Larsson T."/>
            <person name="Lv J."/>
            <person name="Arendt D."/>
            <person name="Savage R."/>
            <person name="Osoegawa K."/>
            <person name="de Jong P."/>
            <person name="Lindberg D.R."/>
            <person name="Seaver E.C."/>
            <person name="Weisblat D.A."/>
            <person name="Putnam N.H."/>
            <person name="Grigoriev I.V."/>
            <person name="Rokhsar D.S."/>
        </authorList>
    </citation>
    <scope>NUCLEOTIDE SEQUENCE</scope>
</reference>
<gene>
    <name evidence="2" type="primary">20203238</name>
    <name evidence="1" type="ORF">HELRODRAFT_170475</name>
</gene>
<dbReference type="CTD" id="20203238"/>
<dbReference type="EMBL" id="AMQM01003570">
    <property type="status" value="NOT_ANNOTATED_CDS"/>
    <property type="molecule type" value="Genomic_DNA"/>
</dbReference>
<evidence type="ECO:0000313" key="3">
    <source>
        <dbReference type="Proteomes" id="UP000015101"/>
    </source>
</evidence>
<dbReference type="Proteomes" id="UP000015101">
    <property type="component" value="Unassembled WGS sequence"/>
</dbReference>
<reference evidence="1 3" key="2">
    <citation type="journal article" date="2013" name="Nature">
        <title>Insights into bilaterian evolution from three spiralian genomes.</title>
        <authorList>
            <person name="Simakov O."/>
            <person name="Marletaz F."/>
            <person name="Cho S.J."/>
            <person name="Edsinger-Gonzales E."/>
            <person name="Havlak P."/>
            <person name="Hellsten U."/>
            <person name="Kuo D.H."/>
            <person name="Larsson T."/>
            <person name="Lv J."/>
            <person name="Arendt D."/>
            <person name="Savage R."/>
            <person name="Osoegawa K."/>
            <person name="de Jong P."/>
            <person name="Grimwood J."/>
            <person name="Chapman J.A."/>
            <person name="Shapiro H."/>
            <person name="Aerts A."/>
            <person name="Otillar R.P."/>
            <person name="Terry A.Y."/>
            <person name="Boore J.L."/>
            <person name="Grigoriev I.V."/>
            <person name="Lindberg D.R."/>
            <person name="Seaver E.C."/>
            <person name="Weisblat D.A."/>
            <person name="Putnam N.H."/>
            <person name="Rokhsar D.S."/>
        </authorList>
    </citation>
    <scope>NUCLEOTIDE SEQUENCE</scope>
</reference>
<dbReference type="EMBL" id="KB096222">
    <property type="protein sequence ID" value="ESO07166.1"/>
    <property type="molecule type" value="Genomic_DNA"/>
</dbReference>
<dbReference type="RefSeq" id="XP_009014544.1">
    <property type="nucleotide sequence ID" value="XM_009016296.1"/>
</dbReference>
<reference evidence="2" key="3">
    <citation type="submission" date="2015-06" db="UniProtKB">
        <authorList>
            <consortium name="EnsemblMetazoa"/>
        </authorList>
    </citation>
    <scope>IDENTIFICATION</scope>
</reference>
<dbReference type="EnsemblMetazoa" id="HelroT170475">
    <property type="protein sequence ID" value="HelroP170475"/>
    <property type="gene ID" value="HelroG170475"/>
</dbReference>
<dbReference type="GeneID" id="20203238"/>
<proteinExistence type="predicted"/>
<evidence type="ECO:0000313" key="1">
    <source>
        <dbReference type="EMBL" id="ESO07166.1"/>
    </source>
</evidence>
<dbReference type="KEGG" id="hro:HELRODRAFT_170475"/>
<sequence>MMRQMRKKMKMMISFSPVASAREQDMEIYEKRKGHEQLDEQQNIHGTSSLTLGVRAIVVVASAYITSKICGVAQCVCASSCEEFVVEASIPALKQPSGIAAHDGKRPDGCTLIPWRAGRCLAWDVTIPGTFAERYVQLTSKESGLAATRASDEKIKKYDGALPSMEFYRFVSRSSAPWTVTPPGFSIEFAKISVLGQAIDFTSFGSP</sequence>
<dbReference type="AlphaFoldDB" id="T1F339"/>
<dbReference type="HOGENOM" id="CLU_1327660_0_0_1"/>
<keyword evidence="3" id="KW-1185">Reference proteome</keyword>
<name>T1F339_HELRO</name>
<accession>T1F339</accession>
<dbReference type="EMBL" id="AMQM01003571">
    <property type="status" value="NOT_ANNOTATED_CDS"/>
    <property type="molecule type" value="Genomic_DNA"/>
</dbReference>
<protein>
    <submittedName>
        <fullName evidence="1 2">Uncharacterized protein</fullName>
    </submittedName>
</protein>
<evidence type="ECO:0000313" key="2">
    <source>
        <dbReference type="EnsemblMetazoa" id="HelroP170475"/>
    </source>
</evidence>
<organism evidence="2 3">
    <name type="scientific">Helobdella robusta</name>
    <name type="common">Californian leech</name>
    <dbReference type="NCBI Taxonomy" id="6412"/>
    <lineage>
        <taxon>Eukaryota</taxon>
        <taxon>Metazoa</taxon>
        <taxon>Spiralia</taxon>
        <taxon>Lophotrochozoa</taxon>
        <taxon>Annelida</taxon>
        <taxon>Clitellata</taxon>
        <taxon>Hirudinea</taxon>
        <taxon>Rhynchobdellida</taxon>
        <taxon>Glossiphoniidae</taxon>
        <taxon>Helobdella</taxon>
    </lineage>
</organism>
<dbReference type="InParanoid" id="T1F339"/>